<keyword evidence="1" id="KW-0812">Transmembrane</keyword>
<evidence type="ECO:0000313" key="3">
    <source>
        <dbReference type="Proteomes" id="UP001346149"/>
    </source>
</evidence>
<reference evidence="2 3" key="1">
    <citation type="journal article" date="2023" name="Hortic Res">
        <title>Pangenome of water caltrop reveals structural variations and asymmetric subgenome divergence after allopolyploidization.</title>
        <authorList>
            <person name="Zhang X."/>
            <person name="Chen Y."/>
            <person name="Wang L."/>
            <person name="Yuan Y."/>
            <person name="Fang M."/>
            <person name="Shi L."/>
            <person name="Lu R."/>
            <person name="Comes H.P."/>
            <person name="Ma Y."/>
            <person name="Chen Y."/>
            <person name="Huang G."/>
            <person name="Zhou Y."/>
            <person name="Zheng Z."/>
            <person name="Qiu Y."/>
        </authorList>
    </citation>
    <scope>NUCLEOTIDE SEQUENCE [LARGE SCALE GENOMIC DNA]</scope>
    <source>
        <strain evidence="2">F231</strain>
    </source>
</reference>
<dbReference type="Proteomes" id="UP001346149">
    <property type="component" value="Unassembled WGS sequence"/>
</dbReference>
<proteinExistence type="predicted"/>
<dbReference type="EMBL" id="JAXQNO010000003">
    <property type="protein sequence ID" value="KAK4800685.1"/>
    <property type="molecule type" value="Genomic_DNA"/>
</dbReference>
<keyword evidence="3" id="KW-1185">Reference proteome</keyword>
<keyword evidence="1" id="KW-0472">Membrane</keyword>
<sequence length="138" mass="15248">MEERPHLESNLIFGIGVTRDQVLCLPKSRLLLEVEEASNCKAGPEEQTEAEDESVRPVVDAGGFAPIGLRLVRFLRHLGPAPRGLLQHLQKHGPVASLHLMCICVNILIFLLVMGKFKMGSLILFSQISRTIATFSFS</sequence>
<evidence type="ECO:0000313" key="2">
    <source>
        <dbReference type="EMBL" id="KAK4800685.1"/>
    </source>
</evidence>
<feature type="transmembrane region" description="Helical" evidence="1">
    <location>
        <begin position="95"/>
        <end position="114"/>
    </location>
</feature>
<evidence type="ECO:0000256" key="1">
    <source>
        <dbReference type="SAM" id="Phobius"/>
    </source>
</evidence>
<organism evidence="2 3">
    <name type="scientific">Trapa natans</name>
    <name type="common">Water chestnut</name>
    <dbReference type="NCBI Taxonomy" id="22666"/>
    <lineage>
        <taxon>Eukaryota</taxon>
        <taxon>Viridiplantae</taxon>
        <taxon>Streptophyta</taxon>
        <taxon>Embryophyta</taxon>
        <taxon>Tracheophyta</taxon>
        <taxon>Spermatophyta</taxon>
        <taxon>Magnoliopsida</taxon>
        <taxon>eudicotyledons</taxon>
        <taxon>Gunneridae</taxon>
        <taxon>Pentapetalae</taxon>
        <taxon>rosids</taxon>
        <taxon>malvids</taxon>
        <taxon>Myrtales</taxon>
        <taxon>Lythraceae</taxon>
        <taxon>Trapa</taxon>
    </lineage>
</organism>
<name>A0AAN7M7G7_TRANT</name>
<dbReference type="AlphaFoldDB" id="A0AAN7M7G7"/>
<accession>A0AAN7M7G7</accession>
<gene>
    <name evidence="2" type="ORF">SAY86_021172</name>
</gene>
<comment type="caution">
    <text evidence="2">The sequence shown here is derived from an EMBL/GenBank/DDBJ whole genome shotgun (WGS) entry which is preliminary data.</text>
</comment>
<protein>
    <submittedName>
        <fullName evidence="2">Uncharacterized protein</fullName>
    </submittedName>
</protein>
<keyword evidence="1" id="KW-1133">Transmembrane helix</keyword>